<dbReference type="AlphaFoldDB" id="W4VAF9"/>
<keyword evidence="3" id="KW-1185">Reference proteome</keyword>
<dbReference type="STRING" id="1294263.JCM21531_3767"/>
<dbReference type="Proteomes" id="UP000019109">
    <property type="component" value="Unassembled WGS sequence"/>
</dbReference>
<keyword evidence="1" id="KW-0812">Transmembrane</keyword>
<dbReference type="EMBL" id="BAVR01000058">
    <property type="protein sequence ID" value="GAE90177.1"/>
    <property type="molecule type" value="Genomic_DNA"/>
</dbReference>
<accession>W4VAF9</accession>
<name>W4VAF9_9FIRM</name>
<proteinExistence type="predicted"/>
<gene>
    <name evidence="2" type="ORF">JCM21531_3767</name>
</gene>
<keyword evidence="1" id="KW-0472">Membrane</keyword>
<evidence type="ECO:0000313" key="2">
    <source>
        <dbReference type="EMBL" id="GAE90177.1"/>
    </source>
</evidence>
<organism evidence="2 3">
    <name type="scientific">Acetivibrio straminisolvens JCM 21531</name>
    <dbReference type="NCBI Taxonomy" id="1294263"/>
    <lineage>
        <taxon>Bacteria</taxon>
        <taxon>Bacillati</taxon>
        <taxon>Bacillota</taxon>
        <taxon>Clostridia</taxon>
        <taxon>Eubacteriales</taxon>
        <taxon>Oscillospiraceae</taxon>
        <taxon>Acetivibrio</taxon>
    </lineage>
</organism>
<reference evidence="2" key="1">
    <citation type="journal article" date="2014" name="Genome Announc.">
        <title>Draft Genome Sequence of Clostridium straminisolvens Strain JCM 21531T, Isolated from a Cellulose-Degrading Bacterial Community.</title>
        <authorList>
            <person name="Yuki M."/>
            <person name="Oshima K."/>
            <person name="Suda W."/>
            <person name="Sakamoto M."/>
            <person name="Kitamura K."/>
            <person name="Iida T."/>
            <person name="Hattori M."/>
            <person name="Ohkuma M."/>
        </authorList>
    </citation>
    <scope>NUCLEOTIDE SEQUENCE [LARGE SCALE GENOMIC DNA]</scope>
    <source>
        <strain evidence="2">JCM 21531</strain>
    </source>
</reference>
<feature type="transmembrane region" description="Helical" evidence="1">
    <location>
        <begin position="7"/>
        <end position="27"/>
    </location>
</feature>
<feature type="transmembrane region" description="Helical" evidence="1">
    <location>
        <begin position="61"/>
        <end position="86"/>
    </location>
</feature>
<comment type="caution">
    <text evidence="2">The sequence shown here is derived from an EMBL/GenBank/DDBJ whole genome shotgun (WGS) entry which is preliminary data.</text>
</comment>
<evidence type="ECO:0000313" key="3">
    <source>
        <dbReference type="Proteomes" id="UP000019109"/>
    </source>
</evidence>
<dbReference type="RefSeq" id="WP_038290734.1">
    <property type="nucleotide sequence ID" value="NZ_BAVR01000058.1"/>
</dbReference>
<evidence type="ECO:0000256" key="1">
    <source>
        <dbReference type="SAM" id="Phobius"/>
    </source>
</evidence>
<protein>
    <submittedName>
        <fullName evidence="2">Uncharacterized protein</fullName>
    </submittedName>
</protein>
<keyword evidence="1" id="KW-1133">Transmembrane helix</keyword>
<sequence>MKKQKILKIGLITSFLPYAYLLLKALYHTIWGYDVYTWIKPYYVKTVYGLEAFLEVLVWDSIILCIVPVLPLCFLYQLIYLIAYLIKKRRKEWE</sequence>